<protein>
    <recommendedName>
        <fullName evidence="4">Tfp pilus assembly protein PilW</fullName>
    </recommendedName>
</protein>
<feature type="transmembrane region" description="Helical" evidence="1">
    <location>
        <begin position="134"/>
        <end position="160"/>
    </location>
</feature>
<evidence type="ECO:0000313" key="3">
    <source>
        <dbReference type="Proteomes" id="UP000001424"/>
    </source>
</evidence>
<evidence type="ECO:0000256" key="1">
    <source>
        <dbReference type="SAM" id="Phobius"/>
    </source>
</evidence>
<dbReference type="AlphaFoldDB" id="Q7NZY8"/>
<proteinExistence type="predicted"/>
<evidence type="ECO:0000313" key="2">
    <source>
        <dbReference type="EMBL" id="AAQ58457.1"/>
    </source>
</evidence>
<keyword evidence="3" id="KW-1185">Reference proteome</keyword>
<dbReference type="EMBL" id="AE016825">
    <property type="protein sequence ID" value="AAQ58457.1"/>
    <property type="molecule type" value="Genomic_DNA"/>
</dbReference>
<organism evidence="2 3">
    <name type="scientific">Chromobacterium violaceum (strain ATCC 12472 / DSM 30191 / JCM 1249 / CCUG 213 / NBRC 12614 / NCIMB 9131 / NCTC 9757 / MK)</name>
    <dbReference type="NCBI Taxonomy" id="243365"/>
    <lineage>
        <taxon>Bacteria</taxon>
        <taxon>Pseudomonadati</taxon>
        <taxon>Pseudomonadota</taxon>
        <taxon>Betaproteobacteria</taxon>
        <taxon>Neisseriales</taxon>
        <taxon>Chromobacteriaceae</taxon>
        <taxon>Chromobacterium</taxon>
    </lineage>
</organism>
<dbReference type="HOGENOM" id="CLU_670297_0_0_4"/>
<dbReference type="KEGG" id="cvi:CV_0781"/>
<dbReference type="eggNOG" id="COG4966">
    <property type="taxonomic scope" value="Bacteria"/>
</dbReference>
<keyword evidence="1" id="KW-0472">Membrane</keyword>
<gene>
    <name evidence="2" type="ordered locus">CV_0781</name>
</gene>
<dbReference type="PROSITE" id="PS51257">
    <property type="entry name" value="PROKAR_LIPOPROTEIN"/>
    <property type="match status" value="1"/>
</dbReference>
<name>Q7NZY8_CHRVO</name>
<keyword evidence="1" id="KW-1133">Transmembrane helix</keyword>
<dbReference type="Proteomes" id="UP000001424">
    <property type="component" value="Chromosome"/>
</dbReference>
<sequence>MRAKRSWRGASPMPPAISPMPSWQVLTSCGRYTWNRAMTIIRLAATAWPAARRSNWPTPISPASSASCAWRAGASRRAASCAAATAGCGRRWTSLAATARASWRYGWHGAAGWTGNGGSRPVSGRCGPRRQRGALLLGILLAVALTSLVLALSVAALAAVQRSVRVAEHRLARSHDARWALRQLARDLAGHGRSGCRLLPWRAGDFAAGEWRLRLPGRELEIVRAGRSGDDLASVQLARQRSEAWRPWSRVWLGSCGGGYALQGGRAHWKGGAGAPELVLTPPLPVAPGAEGVHLSSLQLWLPRERRYRLAPDARGQRLLASETEGGVADGEERVLLEGVKRLGLQLLMRDGCGEAVRWSWREASEWPAGLSPQAARLILEWYPDDKEDEVSLSSLDLALEPAASCEASP</sequence>
<accession>Q7NZY8</accession>
<evidence type="ECO:0008006" key="4">
    <source>
        <dbReference type="Google" id="ProtNLM"/>
    </source>
</evidence>
<dbReference type="STRING" id="243365.CV_0781"/>
<keyword evidence="1" id="KW-0812">Transmembrane</keyword>
<reference evidence="2 3" key="1">
    <citation type="journal article" date="2003" name="Proc. Natl. Acad. Sci. U.S.A.">
        <title>The complete genome sequence of Chromobacterium violaceum reveals remarkable and exploitable bacterial adaptability.</title>
        <authorList>
            <person name="Vasconcelos A.T.R."/>
            <person name="de Almeida D.F."/>
            <person name="Almeida F.C."/>
            <person name="de Almeida L.G.P."/>
            <person name="de Almeida R."/>
            <person name="Goncalves J.A.A."/>
            <person name="Andrade E.M."/>
            <person name="Antonio R.V."/>
            <person name="Araripe J."/>
            <person name="de Araujo M.F.F."/>
            <person name="Filho S.A."/>
            <person name="Azevedo V."/>
            <person name="Batista A.J."/>
            <person name="Bataus L.A.M."/>
            <person name="Batista J.S."/>
            <person name="Belo A."/>
            <person name="vander Berg C."/>
            <person name="Blamey J."/>
            <person name="Bogo M."/>
            <person name="Bonato S."/>
            <person name="Bordignon J."/>
            <person name="Brito C.A."/>
            <person name="Brocchi M."/>
            <person name="Burity H.A."/>
            <person name="Camargo A.A."/>
            <person name="Cardoso D.D.P."/>
            <person name="Carneiro N.P."/>
            <person name="Carraro D.M."/>
            <person name="Carvalho C.M.B."/>
            <person name="Cascardo J.C.M."/>
            <person name="Cavada B.S."/>
            <person name="Chueire L.M.O."/>
            <person name="Pasa T.B.C."/>
            <person name="Duran N."/>
            <person name="Fagundes N."/>
            <person name="Falcao C.L."/>
            <person name="Fantinatti F."/>
            <person name="Farias I.P."/>
            <person name="Felipe M.S.S."/>
            <person name="Ferrari L.P."/>
            <person name="Ferro J.A."/>
            <person name="Ferro M.I.T."/>
            <person name="Franco G.R."/>
            <person name="Freitas N.S.A."/>
            <person name="Furlan L.R."/>
            <person name="Gazzinelli R.T."/>
            <person name="Gomes E.A."/>
            <person name="Goncalves P.R."/>
            <person name="Grangeiro T.B."/>
            <person name="Grattapaglia D."/>
            <person name="Grisard E.C."/>
            <person name="Guimaraes C.T."/>
            <person name="Hanna E.S."/>
            <person name="Hungria M."/>
            <person name="Jardim S.N."/>
            <person name="Laurino J."/>
            <person name="Leoi L.C.T."/>
            <person name="Fassarella L."/>
            <person name="Lima A."/>
            <person name="Loureiro M.F."/>
            <person name="Lyra M.C.P."/>
            <person name="Macedo M."/>
            <person name="Madeira H.M.F."/>
            <person name="Manfio G.P."/>
            <person name="Maranhao A.Q."/>
            <person name="Martins W.S."/>
            <person name="di Mauro S.M.Z."/>
            <person name="de Medeiros S.R.B."/>
            <person name="Meissner R.D.V."/>
            <person name="Menck C.F.M."/>
            <person name="Moreira M.A.M."/>
            <person name="Nascimento F.F."/>
            <person name="Nicolas M.F."/>
            <person name="Oliveira J.G."/>
            <person name="Oliveira S.C."/>
            <person name="Paixao R.F.C."/>
            <person name="Parente J.A."/>
            <person name="Pedrosa F.O."/>
            <person name="Pena S.J.D."/>
            <person name="Perreira J.O."/>
            <person name="Perreira M."/>
            <person name="Pinto L.S.R.C."/>
            <person name="Pinto L.S."/>
            <person name="Porto J.I.R."/>
            <person name="Potrich D.P."/>
            <person name="Neto C.E.R."/>
            <person name="Reis A.M.M."/>
            <person name="Rigo L.U."/>
            <person name="Rondinelli E."/>
            <person name="dos Santos E.B.P."/>
            <person name="Santos F.R."/>
            <person name="Schneider M.P.C."/>
            <person name="Seuanez H.N."/>
            <person name="Silva A.M.R."/>
            <person name="da Silva A.L.C."/>
            <person name="Silva D.W."/>
            <person name="Silva R."/>
            <person name="Simoes I.C."/>
            <person name="Simon D."/>
            <person name="Soares C.M.A."/>
            <person name="Soares R.B.A."/>
            <person name="Souza E.M."/>
            <person name="Souza K.R.L."/>
            <person name="Souza R.C."/>
            <person name="Steffens M.B.R."/>
            <person name="Steindel M."/>
            <person name="Teixeira S.R."/>
            <person name="Urmenyi T."/>
            <person name="Vettore A."/>
            <person name="Wassem R."/>
            <person name="Zaha A."/>
            <person name="Simpson A.J.G."/>
        </authorList>
    </citation>
    <scope>NUCLEOTIDE SEQUENCE [LARGE SCALE GENOMIC DNA]</scope>
    <source>
        <strain evidence="3">ATCC 12472 / DSM 30191 / JCM 1249 / NBRC 12614 / NCIMB 9131 / NCTC 9757</strain>
    </source>
</reference>